<dbReference type="GO" id="GO:0008422">
    <property type="term" value="F:beta-glucosidase activity"/>
    <property type="evidence" value="ECO:0007669"/>
    <property type="project" value="TreeGrafter"/>
</dbReference>
<gene>
    <name evidence="7" type="ORF">L0N08_02035</name>
</gene>
<evidence type="ECO:0000256" key="2">
    <source>
        <dbReference type="ARBA" id="ARBA00022801"/>
    </source>
</evidence>
<keyword evidence="3 6" id="KW-0326">Glycosidase</keyword>
<protein>
    <submittedName>
        <fullName evidence="7">Family 1 glycosylhydrolase</fullName>
    </submittedName>
</protein>
<accession>A0AAW5BK64</accession>
<reference evidence="7" key="1">
    <citation type="submission" date="2022-01" db="EMBL/GenBank/DDBJ databases">
        <title>Collection of gut derived symbiotic bacterial strains cultured from healthy donors.</title>
        <authorList>
            <person name="Lin H."/>
            <person name="Kohout C."/>
            <person name="Waligurski E."/>
            <person name="Pamer E.G."/>
        </authorList>
    </citation>
    <scope>NUCLEOTIDE SEQUENCE</scope>
    <source>
        <strain evidence="7">DFI.6.55</strain>
    </source>
</reference>
<evidence type="ECO:0000256" key="4">
    <source>
        <dbReference type="PROSITE-ProRule" id="PRU10055"/>
    </source>
</evidence>
<dbReference type="PRINTS" id="PR00131">
    <property type="entry name" value="GLHYDRLASE1"/>
</dbReference>
<evidence type="ECO:0000313" key="7">
    <source>
        <dbReference type="EMBL" id="MCG4744187.1"/>
    </source>
</evidence>
<keyword evidence="2 6" id="KW-0378">Hydrolase</keyword>
<dbReference type="PANTHER" id="PTHR10353:SF122">
    <property type="entry name" value="6-PHOSPHO-BETA-GLUCOSIDASE ASCB-RELATED"/>
    <property type="match status" value="1"/>
</dbReference>
<dbReference type="Pfam" id="PF00232">
    <property type="entry name" value="Glyco_hydro_1"/>
    <property type="match status" value="1"/>
</dbReference>
<dbReference type="PANTHER" id="PTHR10353">
    <property type="entry name" value="GLYCOSYL HYDROLASE"/>
    <property type="match status" value="1"/>
</dbReference>
<name>A0AAW5BK64_9FIRM</name>
<evidence type="ECO:0000256" key="6">
    <source>
        <dbReference type="RuleBase" id="RU004468"/>
    </source>
</evidence>
<evidence type="ECO:0000256" key="1">
    <source>
        <dbReference type="ARBA" id="ARBA00010838"/>
    </source>
</evidence>
<feature type="active site" description="Nucleophile" evidence="4">
    <location>
        <position position="372"/>
    </location>
</feature>
<dbReference type="GO" id="GO:0005829">
    <property type="term" value="C:cytosol"/>
    <property type="evidence" value="ECO:0007669"/>
    <property type="project" value="TreeGrafter"/>
</dbReference>
<dbReference type="Proteomes" id="UP001299608">
    <property type="component" value="Unassembled WGS sequence"/>
</dbReference>
<dbReference type="InterPro" id="IPR033132">
    <property type="entry name" value="GH_1_N_CS"/>
</dbReference>
<dbReference type="PROSITE" id="PS00653">
    <property type="entry name" value="GLYCOSYL_HYDROL_F1_2"/>
    <property type="match status" value="1"/>
</dbReference>
<comment type="caution">
    <text evidence="7">The sequence shown here is derived from an EMBL/GenBank/DDBJ whole genome shotgun (WGS) entry which is preliminary data.</text>
</comment>
<dbReference type="InterPro" id="IPR017853">
    <property type="entry name" value="GH"/>
</dbReference>
<evidence type="ECO:0000256" key="3">
    <source>
        <dbReference type="ARBA" id="ARBA00023295"/>
    </source>
</evidence>
<evidence type="ECO:0000256" key="5">
    <source>
        <dbReference type="RuleBase" id="RU003690"/>
    </source>
</evidence>
<dbReference type="PROSITE" id="PS00572">
    <property type="entry name" value="GLYCOSYL_HYDROL_F1_1"/>
    <property type="match status" value="1"/>
</dbReference>
<evidence type="ECO:0000313" key="8">
    <source>
        <dbReference type="Proteomes" id="UP001299608"/>
    </source>
</evidence>
<dbReference type="EMBL" id="JAKNGE010000002">
    <property type="protein sequence ID" value="MCG4744187.1"/>
    <property type="molecule type" value="Genomic_DNA"/>
</dbReference>
<proteinExistence type="inferred from homology"/>
<dbReference type="InterPro" id="IPR001360">
    <property type="entry name" value="Glyco_hydro_1"/>
</dbReference>
<dbReference type="AlphaFoldDB" id="A0AAW5BK64"/>
<dbReference type="FunFam" id="3.20.20.80:FF:000004">
    <property type="entry name" value="Beta-glucosidase 6-phospho-beta-glucosidase"/>
    <property type="match status" value="1"/>
</dbReference>
<sequence>MRMREDFLWGGSIAAHQCEGAWREGGKGTAIMDLVTSGSHEVPREICKEIEDGKYYPSHKGIDFYHRYREDIGLFAQMGFKALRISVDWSRIYPLGDEETPNEEGIRYYTDVVDELRRHGIEPIITLYHFELPYHLVTEYGSWTNRKVIDFYLRYCGTMFKALKGKVRYWVTFNEMNHIDPATQASDIFTYMIAGLKFSEMEDPARTLATVGYNMTVAGVKAVELGHRIDPENQIGCVFGLQPVYAYDCRPGNAFRAFQEMYRDFYQADAMCMGCFPRYKRKEYEKMGIFLDGVEEDAESFKNGVIDFIGVNYYSSSVGHHDGEDGEETLFGGIQNPYLKQSRWGWAIDPEGLRYLLNAVYRKYGKPLIVTENGLGAVDTLKEDGTVDDSYRIEYLRLHLEQLKLAVEEDDVECFGYLMWGPIDLVSATTGEMKKRYGFIYVDQDDDGSGSGTRHAKESFYWFKETIGSNGGNLSKPGCHCG</sequence>
<comment type="similarity">
    <text evidence="1 5">Belongs to the glycosyl hydrolase 1 family.</text>
</comment>
<dbReference type="Gene3D" id="3.20.20.80">
    <property type="entry name" value="Glycosidases"/>
    <property type="match status" value="1"/>
</dbReference>
<dbReference type="InterPro" id="IPR018120">
    <property type="entry name" value="Glyco_hydro_1_AS"/>
</dbReference>
<organism evidence="7 8">
    <name type="scientific">Enterocloster aldenensis</name>
    <dbReference type="NCBI Taxonomy" id="358742"/>
    <lineage>
        <taxon>Bacteria</taxon>
        <taxon>Bacillati</taxon>
        <taxon>Bacillota</taxon>
        <taxon>Clostridia</taxon>
        <taxon>Lachnospirales</taxon>
        <taxon>Lachnospiraceae</taxon>
        <taxon>Enterocloster</taxon>
    </lineage>
</organism>
<dbReference type="SUPFAM" id="SSF51445">
    <property type="entry name" value="(Trans)glycosidases"/>
    <property type="match status" value="1"/>
</dbReference>
<dbReference type="GO" id="GO:0016052">
    <property type="term" value="P:carbohydrate catabolic process"/>
    <property type="evidence" value="ECO:0007669"/>
    <property type="project" value="TreeGrafter"/>
</dbReference>